<reference evidence="1" key="1">
    <citation type="submission" date="2023-03" db="EMBL/GenBank/DDBJ databases">
        <title>Massive genome expansion in bonnet fungi (Mycena s.s.) driven by repeated elements and novel gene families across ecological guilds.</title>
        <authorList>
            <consortium name="Lawrence Berkeley National Laboratory"/>
            <person name="Harder C.B."/>
            <person name="Miyauchi S."/>
            <person name="Viragh M."/>
            <person name="Kuo A."/>
            <person name="Thoen E."/>
            <person name="Andreopoulos B."/>
            <person name="Lu D."/>
            <person name="Skrede I."/>
            <person name="Drula E."/>
            <person name="Henrissat B."/>
            <person name="Morin E."/>
            <person name="Kohler A."/>
            <person name="Barry K."/>
            <person name="LaButti K."/>
            <person name="Morin E."/>
            <person name="Salamov A."/>
            <person name="Lipzen A."/>
            <person name="Mereny Z."/>
            <person name="Hegedus B."/>
            <person name="Baldrian P."/>
            <person name="Stursova M."/>
            <person name="Weitz H."/>
            <person name="Taylor A."/>
            <person name="Grigoriev I.V."/>
            <person name="Nagy L.G."/>
            <person name="Martin F."/>
            <person name="Kauserud H."/>
        </authorList>
    </citation>
    <scope>NUCLEOTIDE SEQUENCE</scope>
    <source>
        <strain evidence="1">9144</strain>
    </source>
</reference>
<evidence type="ECO:0000313" key="2">
    <source>
        <dbReference type="Proteomes" id="UP001219525"/>
    </source>
</evidence>
<dbReference type="EMBL" id="JARJCW010000148">
    <property type="protein sequence ID" value="KAJ7190515.1"/>
    <property type="molecule type" value="Genomic_DNA"/>
</dbReference>
<protein>
    <submittedName>
        <fullName evidence="1">Uncharacterized protein</fullName>
    </submittedName>
</protein>
<evidence type="ECO:0000313" key="1">
    <source>
        <dbReference type="EMBL" id="KAJ7190515.1"/>
    </source>
</evidence>
<keyword evidence="2" id="KW-1185">Reference proteome</keyword>
<comment type="caution">
    <text evidence="1">The sequence shown here is derived from an EMBL/GenBank/DDBJ whole genome shotgun (WGS) entry which is preliminary data.</text>
</comment>
<gene>
    <name evidence="1" type="ORF">GGX14DRAFT_382113</name>
</gene>
<organism evidence="1 2">
    <name type="scientific">Mycena pura</name>
    <dbReference type="NCBI Taxonomy" id="153505"/>
    <lineage>
        <taxon>Eukaryota</taxon>
        <taxon>Fungi</taxon>
        <taxon>Dikarya</taxon>
        <taxon>Basidiomycota</taxon>
        <taxon>Agaricomycotina</taxon>
        <taxon>Agaricomycetes</taxon>
        <taxon>Agaricomycetidae</taxon>
        <taxon>Agaricales</taxon>
        <taxon>Marasmiineae</taxon>
        <taxon>Mycenaceae</taxon>
        <taxon>Mycena</taxon>
    </lineage>
</organism>
<name>A0AAD6UNV7_9AGAR</name>
<dbReference type="AlphaFoldDB" id="A0AAD6UNV7"/>
<sequence>MIQGFPVTQRDPPALHKPLIKCLNKYGISFATVNPSIEILRQMPLWHHPGEDNTKRQENNGRAARCLRANHAALTIGDGLNITLRLQDPLHSRQATCICDECEEDQTNHGCLDPHTCATKAASRLKQIHPRWVPQPIHGDG</sequence>
<dbReference type="Proteomes" id="UP001219525">
    <property type="component" value="Unassembled WGS sequence"/>
</dbReference>
<accession>A0AAD6UNV7</accession>
<proteinExistence type="predicted"/>
<feature type="non-terminal residue" evidence="1">
    <location>
        <position position="141"/>
    </location>
</feature>